<comment type="caution">
    <text evidence="2">The sequence shown here is derived from an EMBL/GenBank/DDBJ whole genome shotgun (WGS) entry which is preliminary data.</text>
</comment>
<dbReference type="RefSeq" id="WP_106524478.1">
    <property type="nucleotide sequence ID" value="NZ_PYGD01000009.1"/>
</dbReference>
<feature type="transmembrane region" description="Helical" evidence="1">
    <location>
        <begin position="42"/>
        <end position="62"/>
    </location>
</feature>
<keyword evidence="1" id="KW-0812">Transmembrane</keyword>
<feature type="transmembrane region" description="Helical" evidence="1">
    <location>
        <begin position="104"/>
        <end position="123"/>
    </location>
</feature>
<name>A0A2P8CYU1_9BACT</name>
<organism evidence="2 3">
    <name type="scientific">Taibaiella chishuiensis</name>
    <dbReference type="NCBI Taxonomy" id="1434707"/>
    <lineage>
        <taxon>Bacteria</taxon>
        <taxon>Pseudomonadati</taxon>
        <taxon>Bacteroidota</taxon>
        <taxon>Chitinophagia</taxon>
        <taxon>Chitinophagales</taxon>
        <taxon>Chitinophagaceae</taxon>
        <taxon>Taibaiella</taxon>
    </lineage>
</organism>
<proteinExistence type="predicted"/>
<evidence type="ECO:0000313" key="2">
    <source>
        <dbReference type="EMBL" id="PSK90138.1"/>
    </source>
</evidence>
<dbReference type="AlphaFoldDB" id="A0A2P8CYU1"/>
<dbReference type="OrthoDB" id="594989at2"/>
<dbReference type="PROSITE" id="PS51257">
    <property type="entry name" value="PROKAR_LIPOPROTEIN"/>
    <property type="match status" value="1"/>
</dbReference>
<keyword evidence="1" id="KW-1133">Transmembrane helix</keyword>
<keyword evidence="3" id="KW-1185">Reference proteome</keyword>
<reference evidence="2 3" key="1">
    <citation type="submission" date="2018-03" db="EMBL/GenBank/DDBJ databases">
        <title>Genomic Encyclopedia of Type Strains, Phase III (KMG-III): the genomes of soil and plant-associated and newly described type strains.</title>
        <authorList>
            <person name="Whitman W."/>
        </authorList>
    </citation>
    <scope>NUCLEOTIDE SEQUENCE [LARGE SCALE GENOMIC DNA]</scope>
    <source>
        <strain evidence="2 3">CGMCC 1.12700</strain>
    </source>
</reference>
<dbReference type="EMBL" id="PYGD01000009">
    <property type="protein sequence ID" value="PSK90138.1"/>
    <property type="molecule type" value="Genomic_DNA"/>
</dbReference>
<accession>A0A2P8CYU1</accession>
<gene>
    <name evidence="2" type="ORF">B0I18_109144</name>
</gene>
<dbReference type="Proteomes" id="UP000240572">
    <property type="component" value="Unassembled WGS sequence"/>
</dbReference>
<dbReference type="InterPro" id="IPR025635">
    <property type="entry name" value="DUF4293"/>
</dbReference>
<feature type="transmembrane region" description="Helical" evidence="1">
    <location>
        <begin position="69"/>
        <end position="88"/>
    </location>
</feature>
<evidence type="ECO:0000313" key="3">
    <source>
        <dbReference type="Proteomes" id="UP000240572"/>
    </source>
</evidence>
<dbReference type="Pfam" id="PF14126">
    <property type="entry name" value="DUF4293"/>
    <property type="match status" value="1"/>
</dbReference>
<keyword evidence="1" id="KW-0472">Membrane</keyword>
<protein>
    <submittedName>
        <fullName evidence="2">Uncharacterized protein DUF4293</fullName>
    </submittedName>
</protein>
<evidence type="ECO:0000256" key="1">
    <source>
        <dbReference type="SAM" id="Phobius"/>
    </source>
</evidence>
<sequence>MIQRIQTVWLFLAALVMACIFYFPVYKFDTATQLPMTIGNDFVGIILAGISIVLSLVTIFRFKNRKNQVGLTWLNILVTIGLQAWLFFKVTNFRNDPANSTLQGYFWIGMFLPLVTLILLFMAKSGIRKDEKLVKSLDRLRD</sequence>
<feature type="transmembrane region" description="Helical" evidence="1">
    <location>
        <begin position="7"/>
        <end position="26"/>
    </location>
</feature>